<dbReference type="AlphaFoldDB" id="A0A0A9CP91"/>
<reference evidence="1" key="2">
    <citation type="journal article" date="2015" name="Data Brief">
        <title>Shoot transcriptome of the giant reed, Arundo donax.</title>
        <authorList>
            <person name="Barrero R.A."/>
            <person name="Guerrero F.D."/>
            <person name="Moolhuijzen P."/>
            <person name="Goolsby J.A."/>
            <person name="Tidwell J."/>
            <person name="Bellgard S.E."/>
            <person name="Bellgard M.I."/>
        </authorList>
    </citation>
    <scope>NUCLEOTIDE SEQUENCE</scope>
    <source>
        <tissue evidence="1">Shoot tissue taken approximately 20 cm above the soil surface</tissue>
    </source>
</reference>
<evidence type="ECO:0000313" key="1">
    <source>
        <dbReference type="EMBL" id="JAD73332.1"/>
    </source>
</evidence>
<reference evidence="1" key="1">
    <citation type="submission" date="2014-09" db="EMBL/GenBank/DDBJ databases">
        <authorList>
            <person name="Magalhaes I.L.F."/>
            <person name="Oliveira U."/>
            <person name="Santos F.R."/>
            <person name="Vidigal T.H.D.A."/>
            <person name="Brescovit A.D."/>
            <person name="Santos A.J."/>
        </authorList>
    </citation>
    <scope>NUCLEOTIDE SEQUENCE</scope>
    <source>
        <tissue evidence="1">Shoot tissue taken approximately 20 cm above the soil surface</tissue>
    </source>
</reference>
<dbReference type="EMBL" id="GBRH01224563">
    <property type="protein sequence ID" value="JAD73332.1"/>
    <property type="molecule type" value="Transcribed_RNA"/>
</dbReference>
<organism evidence="1">
    <name type="scientific">Arundo donax</name>
    <name type="common">Giant reed</name>
    <name type="synonym">Donax arundinaceus</name>
    <dbReference type="NCBI Taxonomy" id="35708"/>
    <lineage>
        <taxon>Eukaryota</taxon>
        <taxon>Viridiplantae</taxon>
        <taxon>Streptophyta</taxon>
        <taxon>Embryophyta</taxon>
        <taxon>Tracheophyta</taxon>
        <taxon>Spermatophyta</taxon>
        <taxon>Magnoliopsida</taxon>
        <taxon>Liliopsida</taxon>
        <taxon>Poales</taxon>
        <taxon>Poaceae</taxon>
        <taxon>PACMAD clade</taxon>
        <taxon>Arundinoideae</taxon>
        <taxon>Arundineae</taxon>
        <taxon>Arundo</taxon>
    </lineage>
</organism>
<accession>A0A0A9CP91</accession>
<proteinExistence type="predicted"/>
<sequence>MYGCWKSSSSDWMQVARYTTSRQRSAVPMIFSQYSPHPFGNVQRLWRYRIPLLLFPTPPLVGLVERVVHSHRLHLTFCPCHTTLETL</sequence>
<protein>
    <submittedName>
        <fullName evidence="1">Uncharacterized protein</fullName>
    </submittedName>
</protein>
<name>A0A0A9CP91_ARUDO</name>